<dbReference type="EMBL" id="EF101928">
    <property type="protein sequence ID" value="ABT16540.1"/>
    <property type="molecule type" value="Genomic_DNA"/>
</dbReference>
<dbReference type="KEGG" id="vg:5470198"/>
<reference evidence="1 2" key="1">
    <citation type="submission" date="2006-09" db="EMBL/GenBank/DDBJ databases">
        <title>Sequence and annotation of the 288-kb ATCV-1 virus that infects an endosymbiotic Chlorella strain of the heliozoon Acanthocystis turfacea.</title>
        <authorList>
            <person name="Fitzgerald L.A."/>
            <person name="Graves M.V."/>
            <person name="Li X."/>
            <person name="Pfitzner A.J.P."/>
            <person name="Hartigan J."/>
            <person name="Van Etten J.L."/>
        </authorList>
    </citation>
    <scope>NUCLEOTIDE SEQUENCE [LARGE SCALE GENOMIC DNA]</scope>
    <source>
        <strain evidence="1 2">ATCV-1</strain>
    </source>
</reference>
<dbReference type="GeneID" id="5470198"/>
<dbReference type="Proteomes" id="UP000202420">
    <property type="component" value="Segment"/>
</dbReference>
<protein>
    <submittedName>
        <fullName evidence="1">Uncharacterized protein z406R</fullName>
    </submittedName>
</protein>
<sequence>MHFLPFHFLPEDSSHTHAFPLETRPPVQVNALPFSSVPRYVLYHSPVRWHFPLFLPDVISWVALGHMPPTFFTMGLPVLFSVFFPPLSYS</sequence>
<gene>
    <name evidence="1" type="primary">z406R</name>
    <name evidence="1" type="ORF">ATCV1_z406R</name>
</gene>
<keyword evidence="2" id="KW-1185">Reference proteome</keyword>
<dbReference type="RefSeq" id="YP_001426887.1">
    <property type="nucleotide sequence ID" value="NC_008724.1"/>
</dbReference>
<organism evidence="1 2">
    <name type="scientific">Chlorovirus heliozoae</name>
    <dbReference type="NCBI Taxonomy" id="322019"/>
    <lineage>
        <taxon>Viruses</taxon>
        <taxon>Varidnaviria</taxon>
        <taxon>Bamfordvirae</taxon>
        <taxon>Nucleocytoviricota</taxon>
        <taxon>Megaviricetes</taxon>
        <taxon>Algavirales</taxon>
        <taxon>Phycodnaviridae</taxon>
        <taxon>Chlorovirus</taxon>
    </lineage>
</organism>
<accession>A7K916</accession>
<name>A7K916_9PHYC</name>
<evidence type="ECO:0000313" key="2">
    <source>
        <dbReference type="Proteomes" id="UP000202420"/>
    </source>
</evidence>
<evidence type="ECO:0000313" key="1">
    <source>
        <dbReference type="EMBL" id="ABT16540.1"/>
    </source>
</evidence>
<proteinExistence type="predicted"/>